<dbReference type="Proteomes" id="UP000054691">
    <property type="component" value="Unassembled WGS sequence"/>
</dbReference>
<evidence type="ECO:0000313" key="5">
    <source>
        <dbReference type="Proteomes" id="UP000054691"/>
    </source>
</evidence>
<feature type="coiled-coil region" evidence="1">
    <location>
        <begin position="289"/>
        <end position="316"/>
    </location>
</feature>
<evidence type="ECO:0000313" key="4">
    <source>
        <dbReference type="EMBL" id="STX45316.1"/>
    </source>
</evidence>
<dbReference type="OrthoDB" id="5654404at2"/>
<dbReference type="AlphaFoldDB" id="A0A378JD91"/>
<feature type="transmembrane region" description="Helical" evidence="2">
    <location>
        <begin position="394"/>
        <end position="416"/>
    </location>
</feature>
<evidence type="ECO:0000256" key="1">
    <source>
        <dbReference type="SAM" id="Coils"/>
    </source>
</evidence>
<keyword evidence="2" id="KW-0472">Membrane</keyword>
<protein>
    <submittedName>
        <fullName evidence="3">Esterase with patatin domain protein</fullName>
    </submittedName>
    <submittedName>
        <fullName evidence="4">Putative esterase with patatin domain</fullName>
    </submittedName>
</protein>
<gene>
    <name evidence="3" type="ORF">Lgra_3272</name>
    <name evidence="4" type="ORF">NCTC12388_02045</name>
</gene>
<reference evidence="3 5" key="1">
    <citation type="submission" date="2015-11" db="EMBL/GenBank/DDBJ databases">
        <title>Genomic analysis of 38 Legionella species identifies large and diverse effector repertoires.</title>
        <authorList>
            <person name="Burstein D."/>
            <person name="Amaro F."/>
            <person name="Zusman T."/>
            <person name="Lifshitz Z."/>
            <person name="Cohen O."/>
            <person name="Gilbert J.A."/>
            <person name="Pupko T."/>
            <person name="Shuman H.A."/>
            <person name="Segal G."/>
        </authorList>
    </citation>
    <scope>NUCLEOTIDE SEQUENCE [LARGE SCALE GENOMIC DNA]</scope>
    <source>
        <strain evidence="3 5">Lyon 8420412</strain>
    </source>
</reference>
<proteinExistence type="predicted"/>
<keyword evidence="2" id="KW-0812">Transmembrane</keyword>
<dbReference type="RefSeq" id="WP_058500235.1">
    <property type="nucleotide sequence ID" value="NZ_CAAAHW010000005.1"/>
</dbReference>
<accession>A0A378JD91</accession>
<dbReference type="EMBL" id="UGOB01000001">
    <property type="protein sequence ID" value="STX45316.1"/>
    <property type="molecule type" value="Genomic_DNA"/>
</dbReference>
<keyword evidence="1" id="KW-0175">Coiled coil</keyword>
<evidence type="ECO:0000313" key="3">
    <source>
        <dbReference type="EMBL" id="KTD06495.1"/>
    </source>
</evidence>
<reference evidence="4 6" key="2">
    <citation type="submission" date="2018-06" db="EMBL/GenBank/DDBJ databases">
        <authorList>
            <consortium name="Pathogen Informatics"/>
            <person name="Doyle S."/>
        </authorList>
    </citation>
    <scope>NUCLEOTIDE SEQUENCE [LARGE SCALE GENOMIC DNA]</scope>
    <source>
        <strain evidence="4 6">NCTC12388</strain>
    </source>
</reference>
<dbReference type="EMBL" id="LNYE01000029">
    <property type="protein sequence ID" value="KTD06495.1"/>
    <property type="molecule type" value="Genomic_DNA"/>
</dbReference>
<keyword evidence="2" id="KW-1133">Transmembrane helix</keyword>
<feature type="transmembrane region" description="Helical" evidence="2">
    <location>
        <begin position="422"/>
        <end position="455"/>
    </location>
</feature>
<organism evidence="4 6">
    <name type="scientific">Legionella gratiana</name>
    <dbReference type="NCBI Taxonomy" id="45066"/>
    <lineage>
        <taxon>Bacteria</taxon>
        <taxon>Pseudomonadati</taxon>
        <taxon>Pseudomonadota</taxon>
        <taxon>Gammaproteobacteria</taxon>
        <taxon>Legionellales</taxon>
        <taxon>Legionellaceae</taxon>
        <taxon>Legionella</taxon>
    </lineage>
</organism>
<evidence type="ECO:0000313" key="6">
    <source>
        <dbReference type="Proteomes" id="UP000254476"/>
    </source>
</evidence>
<keyword evidence="5" id="KW-1185">Reference proteome</keyword>
<dbReference type="Proteomes" id="UP000254476">
    <property type="component" value="Unassembled WGS sequence"/>
</dbReference>
<sequence length="701" mass="78064">MTKHNEMDDSVQLENGSNQEISDSLINNGIVAFLDIDDTVQFENGLNQALLDSLKNNGIRDIYFITDMLIQSSDIEHRLKIKEQIEQQGFRVHGFITPLDLAWINSENNVQRDEAGSLAKTFSKQLYLPQFGRKKLTGDAFDSILRDLNLSKQFPSYKEILEKPLNQMTMGSAFNEAVTVYQSDLSKGKVAKSGFQLSHDMNERGIVAKLLADQRSWRANYTHSKGLLLEAFMTNKPAWIKGIIMADDNAAVISSIEQYVERKAPAIPISTIHVNKNKINANEYDIAIKKLVQIELNRLENTLNEYLQKNEEDRIDKKEKNLFEKGTEILNNVKEIVRKEKLDSNNQSDLIQVLSSTNKALIERFEPEKSKKNAEDLANLSTRVSGKSSTAWKALGVSLLVVSCAVLVTAGVLAAIPTGGTSLLLSVLGGVGLAATIGVGAGAAATGAMGAAALYHGREKGLAKSVHFFKDALREMKAEPSPFAVDMISNGDNNILRDWCRVDAGPVNINGESIQKIIQEDKRLHDLPTSEELFSNTDELKAFFKNKLLKNIAEEQKESVANELMEIFHQGGVLNPVCSAAFRYMHELGYPPADARNIDEEDIPAQRREINFTLTEKGFKIQEIVTQNRVNSLENIEAAIKPDKGQSYVYKAQSTLNIDCSKLPLDIKVESNTILFGNKMIENLIKEKMESEKKSEVVPMI</sequence>
<evidence type="ECO:0000256" key="2">
    <source>
        <dbReference type="SAM" id="Phobius"/>
    </source>
</evidence>
<name>A0A378JD91_9GAMM</name>